<dbReference type="NCBIfam" id="TIGR00516">
    <property type="entry name" value="acpS"/>
    <property type="match status" value="1"/>
</dbReference>
<evidence type="ECO:0000256" key="2">
    <source>
        <dbReference type="ARBA" id="ARBA00022679"/>
    </source>
</evidence>
<keyword evidence="11" id="KW-1185">Reference proteome</keyword>
<accession>A0A5C5UV60</accession>
<keyword evidence="8" id="KW-0963">Cytoplasm</keyword>
<dbReference type="NCBIfam" id="TIGR00556">
    <property type="entry name" value="pantethn_trn"/>
    <property type="match status" value="1"/>
</dbReference>
<dbReference type="InterPro" id="IPR002582">
    <property type="entry name" value="ACPS"/>
</dbReference>
<evidence type="ECO:0000313" key="11">
    <source>
        <dbReference type="Proteomes" id="UP000318878"/>
    </source>
</evidence>
<evidence type="ECO:0000256" key="7">
    <source>
        <dbReference type="ARBA" id="ARBA00023160"/>
    </source>
</evidence>
<comment type="cofactor">
    <cofactor evidence="8">
        <name>Mg(2+)</name>
        <dbReference type="ChEBI" id="CHEBI:18420"/>
    </cofactor>
</comment>
<dbReference type="Pfam" id="PF01648">
    <property type="entry name" value="ACPS"/>
    <property type="match status" value="1"/>
</dbReference>
<keyword evidence="1 8" id="KW-0444">Lipid biosynthesis</keyword>
<comment type="caution">
    <text evidence="10">The sequence shown here is derived from an EMBL/GenBank/DDBJ whole genome shotgun (WGS) entry which is preliminary data.</text>
</comment>
<dbReference type="GO" id="GO:0006633">
    <property type="term" value="P:fatty acid biosynthetic process"/>
    <property type="evidence" value="ECO:0007669"/>
    <property type="project" value="UniProtKB-UniRule"/>
</dbReference>
<comment type="function">
    <text evidence="8">Transfers the 4'-phosphopantetheine moiety from coenzyme A to a Ser of acyl-carrier-protein.</text>
</comment>
<proteinExistence type="inferred from homology"/>
<dbReference type="EMBL" id="SJPF01000007">
    <property type="protein sequence ID" value="TWT29699.1"/>
    <property type="molecule type" value="Genomic_DNA"/>
</dbReference>
<dbReference type="GO" id="GO:0008897">
    <property type="term" value="F:holo-[acyl-carrier-protein] synthase activity"/>
    <property type="evidence" value="ECO:0007669"/>
    <property type="project" value="UniProtKB-UniRule"/>
</dbReference>
<evidence type="ECO:0000256" key="3">
    <source>
        <dbReference type="ARBA" id="ARBA00022723"/>
    </source>
</evidence>
<dbReference type="InterPro" id="IPR004568">
    <property type="entry name" value="Ppantetheine-prot_Trfase_dom"/>
</dbReference>
<name>A0A5C5UV60_9BACT</name>
<comment type="similarity">
    <text evidence="8">Belongs to the P-Pant transferase superfamily. AcpS family.</text>
</comment>
<feature type="domain" description="4'-phosphopantetheinyl transferase" evidence="9">
    <location>
        <begin position="5"/>
        <end position="121"/>
    </location>
</feature>
<dbReference type="InterPro" id="IPR008278">
    <property type="entry name" value="4-PPantetheinyl_Trfase_dom"/>
</dbReference>
<keyword evidence="5 8" id="KW-0460">Magnesium</keyword>
<evidence type="ECO:0000256" key="8">
    <source>
        <dbReference type="HAMAP-Rule" id="MF_00101"/>
    </source>
</evidence>
<keyword evidence="6 8" id="KW-0443">Lipid metabolism</keyword>
<evidence type="ECO:0000259" key="9">
    <source>
        <dbReference type="Pfam" id="PF01648"/>
    </source>
</evidence>
<feature type="binding site" evidence="8">
    <location>
        <position position="58"/>
    </location>
    <ligand>
        <name>Mg(2+)</name>
        <dbReference type="ChEBI" id="CHEBI:18420"/>
    </ligand>
</feature>
<comment type="subcellular location">
    <subcellularLocation>
        <location evidence="8">Cytoplasm</location>
    </subcellularLocation>
</comment>
<evidence type="ECO:0000256" key="4">
    <source>
        <dbReference type="ARBA" id="ARBA00022832"/>
    </source>
</evidence>
<keyword evidence="4 8" id="KW-0276">Fatty acid metabolism</keyword>
<evidence type="ECO:0000256" key="6">
    <source>
        <dbReference type="ARBA" id="ARBA00023098"/>
    </source>
</evidence>
<comment type="catalytic activity">
    <reaction evidence="8">
        <text>apo-[ACP] + CoA = holo-[ACP] + adenosine 3',5'-bisphosphate + H(+)</text>
        <dbReference type="Rhea" id="RHEA:12068"/>
        <dbReference type="Rhea" id="RHEA-COMP:9685"/>
        <dbReference type="Rhea" id="RHEA-COMP:9690"/>
        <dbReference type="ChEBI" id="CHEBI:15378"/>
        <dbReference type="ChEBI" id="CHEBI:29999"/>
        <dbReference type="ChEBI" id="CHEBI:57287"/>
        <dbReference type="ChEBI" id="CHEBI:58343"/>
        <dbReference type="ChEBI" id="CHEBI:64479"/>
        <dbReference type="EC" id="2.7.8.7"/>
    </reaction>
</comment>
<dbReference type="Gene3D" id="3.90.470.20">
    <property type="entry name" value="4'-phosphopantetheinyl transferase domain"/>
    <property type="match status" value="1"/>
</dbReference>
<dbReference type="AlphaFoldDB" id="A0A5C5UV60"/>
<dbReference type="RefSeq" id="WP_146436673.1">
    <property type="nucleotide sequence ID" value="NZ_SJPF01000007.1"/>
</dbReference>
<evidence type="ECO:0000313" key="10">
    <source>
        <dbReference type="EMBL" id="TWT29699.1"/>
    </source>
</evidence>
<dbReference type="GO" id="GO:0000287">
    <property type="term" value="F:magnesium ion binding"/>
    <property type="evidence" value="ECO:0007669"/>
    <property type="project" value="UniProtKB-UniRule"/>
</dbReference>
<evidence type="ECO:0000256" key="1">
    <source>
        <dbReference type="ARBA" id="ARBA00022516"/>
    </source>
</evidence>
<gene>
    <name evidence="8 10" type="primary">acpS</name>
    <name evidence="10" type="ORF">Enr8_48870</name>
</gene>
<evidence type="ECO:0000256" key="5">
    <source>
        <dbReference type="ARBA" id="ARBA00022842"/>
    </source>
</evidence>
<dbReference type="HAMAP" id="MF_00101">
    <property type="entry name" value="AcpS"/>
    <property type="match status" value="1"/>
</dbReference>
<dbReference type="GO" id="GO:0005737">
    <property type="term" value="C:cytoplasm"/>
    <property type="evidence" value="ECO:0007669"/>
    <property type="project" value="UniProtKB-SubCell"/>
</dbReference>
<protein>
    <recommendedName>
        <fullName evidence="8">Holo-[acyl-carrier-protein] synthase</fullName>
        <shortName evidence="8">Holo-ACP synthase</shortName>
        <ecNumber evidence="8">2.7.8.7</ecNumber>
    </recommendedName>
    <alternativeName>
        <fullName evidence="8">4'-phosphopantetheinyl transferase AcpS</fullName>
    </alternativeName>
</protein>
<dbReference type="OrthoDB" id="517356at2"/>
<dbReference type="SUPFAM" id="SSF56214">
    <property type="entry name" value="4'-phosphopantetheinyl transferase"/>
    <property type="match status" value="1"/>
</dbReference>
<keyword evidence="2 8" id="KW-0808">Transferase</keyword>
<dbReference type="InterPro" id="IPR037143">
    <property type="entry name" value="4-PPantetheinyl_Trfase_dom_sf"/>
</dbReference>
<keyword evidence="7 8" id="KW-0275">Fatty acid biosynthesis</keyword>
<organism evidence="10 11">
    <name type="scientific">Blastopirellula retiformator</name>
    <dbReference type="NCBI Taxonomy" id="2527970"/>
    <lineage>
        <taxon>Bacteria</taxon>
        <taxon>Pseudomonadati</taxon>
        <taxon>Planctomycetota</taxon>
        <taxon>Planctomycetia</taxon>
        <taxon>Pirellulales</taxon>
        <taxon>Pirellulaceae</taxon>
        <taxon>Blastopirellula</taxon>
    </lineage>
</organism>
<reference evidence="10 11" key="1">
    <citation type="submission" date="2019-02" db="EMBL/GenBank/DDBJ databases">
        <title>Deep-cultivation of Planctomycetes and their phenomic and genomic characterization uncovers novel biology.</title>
        <authorList>
            <person name="Wiegand S."/>
            <person name="Jogler M."/>
            <person name="Boedeker C."/>
            <person name="Pinto D."/>
            <person name="Vollmers J."/>
            <person name="Rivas-Marin E."/>
            <person name="Kohn T."/>
            <person name="Peeters S.H."/>
            <person name="Heuer A."/>
            <person name="Rast P."/>
            <person name="Oberbeckmann S."/>
            <person name="Bunk B."/>
            <person name="Jeske O."/>
            <person name="Meyerdierks A."/>
            <person name="Storesund J.E."/>
            <person name="Kallscheuer N."/>
            <person name="Luecker S."/>
            <person name="Lage O.M."/>
            <person name="Pohl T."/>
            <person name="Merkel B.J."/>
            <person name="Hornburger P."/>
            <person name="Mueller R.-W."/>
            <person name="Bruemmer F."/>
            <person name="Labrenz M."/>
            <person name="Spormann A.M."/>
            <person name="Op Den Camp H."/>
            <person name="Overmann J."/>
            <person name="Amann R."/>
            <person name="Jetten M.S.M."/>
            <person name="Mascher T."/>
            <person name="Medema M.H."/>
            <person name="Devos D.P."/>
            <person name="Kaster A.-K."/>
            <person name="Ovreas L."/>
            <person name="Rohde M."/>
            <person name="Galperin M.Y."/>
            <person name="Jogler C."/>
        </authorList>
    </citation>
    <scope>NUCLEOTIDE SEQUENCE [LARGE SCALE GENOMIC DNA]</scope>
    <source>
        <strain evidence="10 11">Enr8</strain>
    </source>
</reference>
<dbReference type="Proteomes" id="UP000318878">
    <property type="component" value="Unassembled WGS sequence"/>
</dbReference>
<sequence length="137" mass="15074">MNVIGIGTDIIECLRIAQMIERHGELFVNRVFTPREIDYCSSRKAATQHYAGRWAAKEAVLKAIGTGWIKGITWRDVEVENLFGGKPRINLSGGALESSQRRGILDIMISISHCRSHAIAYATAVGGDDFTNLGGRE</sequence>
<feature type="binding site" evidence="8">
    <location>
        <position position="9"/>
    </location>
    <ligand>
        <name>Mg(2+)</name>
        <dbReference type="ChEBI" id="CHEBI:18420"/>
    </ligand>
</feature>
<dbReference type="EC" id="2.7.8.7" evidence="8"/>
<keyword evidence="3 8" id="KW-0479">Metal-binding</keyword>